<evidence type="ECO:0000313" key="2">
    <source>
        <dbReference type="EMBL" id="STZ64304.1"/>
    </source>
</evidence>
<sequence>MLKHNGVRFEQDTFRYFKNNQYWVESNISFLAFGNPIGTELINDSQYYSEKNLIAFGLNEFGYLICFDYRQDRMTNDPPVVIMYHDEFMTNEHGQEKMVIFPVANSFDEFLDMLYE</sequence>
<evidence type="ECO:0000259" key="1">
    <source>
        <dbReference type="Pfam" id="PF09346"/>
    </source>
</evidence>
<accession>A0A378TVL5</accession>
<feature type="domain" description="Knr4/Smi1-like" evidence="1">
    <location>
        <begin position="1"/>
        <end position="112"/>
    </location>
</feature>
<reference evidence="2 3" key="1">
    <citation type="submission" date="2018-06" db="EMBL/GenBank/DDBJ databases">
        <authorList>
            <consortium name="Pathogen Informatics"/>
            <person name="Doyle S."/>
        </authorList>
    </citation>
    <scope>NUCLEOTIDE SEQUENCE [LARGE SCALE GENOMIC DNA]</scope>
    <source>
        <strain evidence="2 3">NCTC10359</strain>
    </source>
</reference>
<dbReference type="AlphaFoldDB" id="A0A378TVL5"/>
<proteinExistence type="predicted"/>
<protein>
    <submittedName>
        <fullName evidence="2">SMI1 / KNR4 family</fullName>
    </submittedName>
</protein>
<organism evidence="2 3">
    <name type="scientific">Moraxella lacunata</name>
    <dbReference type="NCBI Taxonomy" id="477"/>
    <lineage>
        <taxon>Bacteria</taxon>
        <taxon>Pseudomonadati</taxon>
        <taxon>Pseudomonadota</taxon>
        <taxon>Gammaproteobacteria</taxon>
        <taxon>Moraxellales</taxon>
        <taxon>Moraxellaceae</taxon>
        <taxon>Moraxella</taxon>
    </lineage>
</organism>
<dbReference type="Pfam" id="PF09346">
    <property type="entry name" value="SMI1_KNR4"/>
    <property type="match status" value="1"/>
</dbReference>
<dbReference type="Proteomes" id="UP000254437">
    <property type="component" value="Unassembled WGS sequence"/>
</dbReference>
<dbReference type="InterPro" id="IPR037883">
    <property type="entry name" value="Knr4/Smi1-like_sf"/>
</dbReference>
<evidence type="ECO:0000313" key="3">
    <source>
        <dbReference type="Proteomes" id="UP000254437"/>
    </source>
</evidence>
<gene>
    <name evidence="2" type="ORF">NCTC10359_02756</name>
</gene>
<dbReference type="Gene3D" id="3.40.1580.10">
    <property type="entry name" value="SMI1/KNR4-like"/>
    <property type="match status" value="1"/>
</dbReference>
<dbReference type="SUPFAM" id="SSF160631">
    <property type="entry name" value="SMI1/KNR4-like"/>
    <property type="match status" value="1"/>
</dbReference>
<dbReference type="EMBL" id="UGQU01000004">
    <property type="protein sequence ID" value="STZ64304.1"/>
    <property type="molecule type" value="Genomic_DNA"/>
</dbReference>
<name>A0A378TVL5_MORLA</name>
<dbReference type="InterPro" id="IPR018958">
    <property type="entry name" value="Knr4/Smi1-like_dom"/>
</dbReference>